<accession>A0ABN3GTV2</accession>
<evidence type="ECO:0000313" key="2">
    <source>
        <dbReference type="Proteomes" id="UP001500253"/>
    </source>
</evidence>
<protein>
    <submittedName>
        <fullName evidence="1">GAF domain-containing protein</fullName>
    </submittedName>
</protein>
<evidence type="ECO:0000313" key="1">
    <source>
        <dbReference type="EMBL" id="GAA2360718.1"/>
    </source>
</evidence>
<dbReference type="EMBL" id="BAAASD010000031">
    <property type="protein sequence ID" value="GAA2360718.1"/>
    <property type="molecule type" value="Genomic_DNA"/>
</dbReference>
<dbReference type="InterPro" id="IPR029016">
    <property type="entry name" value="GAF-like_dom_sf"/>
</dbReference>
<organism evidence="1 2">
    <name type="scientific">Streptomyces cuspidosporus</name>
    <dbReference type="NCBI Taxonomy" id="66882"/>
    <lineage>
        <taxon>Bacteria</taxon>
        <taxon>Bacillati</taxon>
        <taxon>Actinomycetota</taxon>
        <taxon>Actinomycetes</taxon>
        <taxon>Kitasatosporales</taxon>
        <taxon>Streptomycetaceae</taxon>
        <taxon>Streptomyces</taxon>
    </lineage>
</organism>
<gene>
    <name evidence="1" type="ORF">GCM10010246_59020</name>
</gene>
<dbReference type="Proteomes" id="UP001500253">
    <property type="component" value="Unassembled WGS sequence"/>
</dbReference>
<sequence length="402" mass="43249">MVVSVHSAIPQGRSLPDYARDLVRMHEAVIGGNRPPLAPRPLVSRSWTRMLRMGLAVQGGNPRASVTEEEIARRRYESPMRSAAQEFMHIFAANPDASHMLLVVADADGVVLWRGGAASVRRRADTLGFTEGAVWTEAQVGTNAIGTALAEVAPVELLSGEHFEQDQHTWYCTACPVHDPRTGDLLGVIDISGPALTLHPAIGALAETGRRLMEAQIWRCHQEHLERLRQSAEPLLAATSGPALVVDDHGWVAHSSGVAVGARIPAPAARQTLAVPGYGVCVPERLPNGWLVRPYSGGRKVLLELDVSSTPSLQVHAGDTAWRRLVTKRHAEILALLHRAGPAGMSAEALSQALFGDTGHLIAARAEVSRLRRRLGGIVATRPYRLADGVRLTVTHGDNGEP</sequence>
<comment type="caution">
    <text evidence="1">The sequence shown here is derived from an EMBL/GenBank/DDBJ whole genome shotgun (WGS) entry which is preliminary data.</text>
</comment>
<dbReference type="Gene3D" id="3.30.450.40">
    <property type="match status" value="1"/>
</dbReference>
<keyword evidence="2" id="KW-1185">Reference proteome</keyword>
<name>A0ABN3GTV2_9ACTN</name>
<reference evidence="1 2" key="1">
    <citation type="journal article" date="2019" name="Int. J. Syst. Evol. Microbiol.">
        <title>The Global Catalogue of Microorganisms (GCM) 10K type strain sequencing project: providing services to taxonomists for standard genome sequencing and annotation.</title>
        <authorList>
            <consortium name="The Broad Institute Genomics Platform"/>
            <consortium name="The Broad Institute Genome Sequencing Center for Infectious Disease"/>
            <person name="Wu L."/>
            <person name="Ma J."/>
        </authorList>
    </citation>
    <scope>NUCLEOTIDE SEQUENCE [LARGE SCALE GENOMIC DNA]</scope>
    <source>
        <strain evidence="1 2">JCM 4316</strain>
    </source>
</reference>
<proteinExistence type="predicted"/>